<dbReference type="GO" id="GO:0008854">
    <property type="term" value="F:exodeoxyribonuclease V activity"/>
    <property type="evidence" value="ECO:0007669"/>
    <property type="project" value="UniProtKB-EC"/>
</dbReference>
<dbReference type="RefSeq" id="WP_252442218.1">
    <property type="nucleotide sequence ID" value="NZ_JAMWYK010000001.1"/>
</dbReference>
<feature type="domain" description="ATP-dependent helicase/deoxyribonuclease subunit B N-terminal" evidence="12">
    <location>
        <begin position="15"/>
        <end position="289"/>
    </location>
</feature>
<evidence type="ECO:0000256" key="9">
    <source>
        <dbReference type="ARBA" id="ARBA00023204"/>
    </source>
</evidence>
<evidence type="ECO:0000313" key="13">
    <source>
        <dbReference type="EMBL" id="MCO0831709.1"/>
    </source>
</evidence>
<evidence type="ECO:0000256" key="1">
    <source>
        <dbReference type="ARBA" id="ARBA00022722"/>
    </source>
</evidence>
<dbReference type="Pfam" id="PF21445">
    <property type="entry name" value="ADDB_N"/>
    <property type="match status" value="1"/>
</dbReference>
<protein>
    <submittedName>
        <fullName evidence="13">Exodeoxyribonuclease V subunit gamma</fullName>
        <ecNumber evidence="13">3.1.11.5</ecNumber>
    </submittedName>
</protein>
<dbReference type="PANTHER" id="PTHR30591:SF1">
    <property type="entry name" value="RECBCD ENZYME SUBUNIT RECC"/>
    <property type="match status" value="1"/>
</dbReference>
<evidence type="ECO:0000259" key="12">
    <source>
        <dbReference type="Pfam" id="PF21445"/>
    </source>
</evidence>
<keyword evidence="2" id="KW-0547">Nucleotide-binding</keyword>
<keyword evidence="6" id="KW-0269">Exonuclease</keyword>
<evidence type="ECO:0000256" key="10">
    <source>
        <dbReference type="SAM" id="MobiDB-lite"/>
    </source>
</evidence>
<dbReference type="Proteomes" id="UP001523234">
    <property type="component" value="Unassembled WGS sequence"/>
</dbReference>
<evidence type="ECO:0000256" key="8">
    <source>
        <dbReference type="ARBA" id="ARBA00023125"/>
    </source>
</evidence>
<evidence type="ECO:0000256" key="3">
    <source>
        <dbReference type="ARBA" id="ARBA00022763"/>
    </source>
</evidence>
<keyword evidence="4 13" id="KW-0378">Hydrolase</keyword>
<keyword evidence="3" id="KW-0227">DNA damage</keyword>
<evidence type="ECO:0000256" key="4">
    <source>
        <dbReference type="ARBA" id="ARBA00022801"/>
    </source>
</evidence>
<feature type="compositionally biased region" description="Polar residues" evidence="10">
    <location>
        <begin position="1223"/>
        <end position="1236"/>
    </location>
</feature>
<keyword evidence="1" id="KW-0540">Nuclease</keyword>
<accession>A0ABT0ZNZ6</accession>
<feature type="region of interest" description="Disordered" evidence="10">
    <location>
        <begin position="301"/>
        <end position="336"/>
    </location>
</feature>
<evidence type="ECO:0000256" key="2">
    <source>
        <dbReference type="ARBA" id="ARBA00022741"/>
    </source>
</evidence>
<comment type="caution">
    <text evidence="13">The sequence shown here is derived from an EMBL/GenBank/DDBJ whole genome shotgun (WGS) entry which is preliminary data.</text>
</comment>
<keyword evidence="5" id="KW-0347">Helicase</keyword>
<dbReference type="InterPro" id="IPR027417">
    <property type="entry name" value="P-loop_NTPase"/>
</dbReference>
<keyword evidence="8" id="KW-0238">DNA-binding</keyword>
<dbReference type="InterPro" id="IPR049035">
    <property type="entry name" value="ADDB_N"/>
</dbReference>
<dbReference type="SUPFAM" id="SSF52540">
    <property type="entry name" value="P-loop containing nucleoside triphosphate hydrolases"/>
    <property type="match status" value="1"/>
</dbReference>
<dbReference type="PANTHER" id="PTHR30591">
    <property type="entry name" value="RECBCD ENZYME SUBUNIT RECC"/>
    <property type="match status" value="1"/>
</dbReference>
<keyword evidence="14" id="KW-1185">Reference proteome</keyword>
<feature type="domain" description="PD-(D/E)XK endonuclease-like" evidence="11">
    <location>
        <begin position="849"/>
        <end position="1177"/>
    </location>
</feature>
<organism evidence="13 14">
    <name type="scientific">Fructobacillus apis</name>
    <dbReference type="NCBI Taxonomy" id="2935017"/>
    <lineage>
        <taxon>Bacteria</taxon>
        <taxon>Bacillati</taxon>
        <taxon>Bacillota</taxon>
        <taxon>Bacilli</taxon>
        <taxon>Lactobacillales</taxon>
        <taxon>Lactobacillaceae</taxon>
        <taxon>Fructobacillus</taxon>
    </lineage>
</organism>
<keyword evidence="9" id="KW-0234">DNA repair</keyword>
<feature type="region of interest" description="Disordered" evidence="10">
    <location>
        <begin position="1221"/>
        <end position="1261"/>
    </location>
</feature>
<reference evidence="13 14" key="1">
    <citation type="submission" date="2022-06" db="EMBL/GenBank/DDBJ databases">
        <title>Fructobacillus taiwanensis sp. nov., isolated from the honeybee.</title>
        <authorList>
            <person name="Chen Y.-S."/>
            <person name="Wang L.-T."/>
            <person name="Lee Y.-S."/>
            <person name="Chang Y.-C."/>
            <person name="Wu H.-C."/>
            <person name="Liao C.-Y."/>
            <person name="Chen W.-H."/>
            <person name="Deng J.-N."/>
            <person name="Wang Y.-H."/>
        </authorList>
    </citation>
    <scope>NUCLEOTIDE SEQUENCE [LARGE SCALE GENOMIC DNA]</scope>
    <source>
        <strain evidence="13 14">W13</strain>
    </source>
</reference>
<dbReference type="Pfam" id="PF12705">
    <property type="entry name" value="PDDEXK_1"/>
    <property type="match status" value="1"/>
</dbReference>
<evidence type="ECO:0000256" key="5">
    <source>
        <dbReference type="ARBA" id="ARBA00022806"/>
    </source>
</evidence>
<dbReference type="InterPro" id="IPR038726">
    <property type="entry name" value="PDDEXK_AddAB-type"/>
</dbReference>
<evidence type="ECO:0000313" key="14">
    <source>
        <dbReference type="Proteomes" id="UP001523234"/>
    </source>
</evidence>
<dbReference type="EC" id="3.1.11.5" evidence="13"/>
<evidence type="ECO:0000256" key="6">
    <source>
        <dbReference type="ARBA" id="ARBA00022839"/>
    </source>
</evidence>
<proteinExistence type="predicted"/>
<sequence length="1261" mass="139007">MAVIVNINPGEVDQRQHFVQEINARIEAGEKRRIYYLVPNHVKFDGEVDVLKRLGQAQGKAAQATYAQSQVQVYSLTRLAWRFLQDQGKVQPPVLGSAGLFVLVSKILQEQKDALPVFARMAAKQGFIEKLVSQLSELRASRVSAKDLLSIVEKIEGQDQQTALTASALKQKLRDLAIVADAFNEKMGDDYILAQETLPYLVDQVQDMDLSDAVFYFDSFTGFTAAEWALVKLLIEKADVHFALLGRVDASDPLKYQNGASVYNKPLDTARTVRTMAHNAGVDFTVNTGQVQSDQALENNASTAAGTPSENGASESGAPTESGAQHTTDGSSKQATRTHLLRAWEKLGAYEDFSATPASQGETELDAFVAANVVTELEEVARRIREDLRQNPDLHLRDILVLARDLSPYSAKIPAVMDSFELPYFLDNDVKMGNHPLVELTTTLLKNTHSLYQKENILTVLKTGYLRPVIDGQLQDEKAYFEAVAYLENYLAGHRVSRKVWEDDEKPFELYQVPLDDESQVTDHDRAVNLAITNLKQHVHHLLKDLSAAFEGATSIESAGRAFMAYLQEKKVPEAIMEQRDKLIDDGQLMKGQQLMEVWQLFISILDQTVQVAGPDTFDRKTFLQALEAGFSGGTFAGIPNQLDQLTISEAGIVQSQSYKALYFIGGTRNAFPAQVNNKTLLSDQDRLLVQPALAEQDDPRYLQETAKQQMAEESLVFYNALQAAANKVTLSYPLLDQDGNVNEPSPYFTRLQKAFGLEKSQAIAAQAKNPVDLAQHFAGTTAATLGQLVKLPEEQRQSQDFQAVKDSLKKSGDAARADRVLSSADYENKPEKLTFELAKKLFAAPLVVSISQVESYYRNPYEYFLRYGLRLREKPTVEIDARIEGTVYHALFEQVVNEVIKANGRLADVTDDTFSDQVQAKLQDLSDQAEFAELTEEGQGQAQARFMQKQAVKVLQQLRTAARLNNTSKPTRVEAPFGFPGSDLPMVKMGQGAHEVLIRGKVDRFDRQDGAGAYGTIVDYKLNGKKFSYKDAANGLELQLLTYWQAANENAQKMGLSNGGQVGGAFFAPINQQKTAWKDFHGNVDELLSGELPAQSGKLAGLTLTDDAYIDSLDQLEKSEKSSAYNLAKKKDGDLAATSDGIAPEELDLLMAHNKQLILQAAQQISAGAFPMNPVQKSLTYSAYTDVMRFDRALGDSYQEPVYNGKKKDILSALQDEAAANVSDNDVTGSAQNAGPTGPAHNVSQPQDGLETQGKDGQNA</sequence>
<keyword evidence="7" id="KW-0067">ATP-binding</keyword>
<dbReference type="Gene3D" id="3.40.50.300">
    <property type="entry name" value="P-loop containing nucleotide triphosphate hydrolases"/>
    <property type="match status" value="3"/>
</dbReference>
<evidence type="ECO:0000256" key="7">
    <source>
        <dbReference type="ARBA" id="ARBA00022840"/>
    </source>
</evidence>
<evidence type="ECO:0000259" key="11">
    <source>
        <dbReference type="Pfam" id="PF12705"/>
    </source>
</evidence>
<dbReference type="EMBL" id="JAMWYK010000001">
    <property type="protein sequence ID" value="MCO0831709.1"/>
    <property type="molecule type" value="Genomic_DNA"/>
</dbReference>
<name>A0ABT0ZNZ6_9LACO</name>
<gene>
    <name evidence="13" type="ORF">NFX39_01190</name>
</gene>